<dbReference type="Proteomes" id="UP000030437">
    <property type="component" value="Unassembled WGS sequence"/>
</dbReference>
<dbReference type="RefSeq" id="WP_036154608.1">
    <property type="nucleotide sequence ID" value="NZ_AVCX01000006.1"/>
</dbReference>
<keyword evidence="3" id="KW-1185">Reference proteome</keyword>
<dbReference type="EMBL" id="JPVP01000055">
    <property type="protein sequence ID" value="KGR85041.1"/>
    <property type="molecule type" value="Genomic_DNA"/>
</dbReference>
<comment type="caution">
    <text evidence="2">The sequence shown here is derived from an EMBL/GenBank/DDBJ whole genome shotgun (WGS) entry which is preliminary data.</text>
</comment>
<evidence type="ECO:0000313" key="3">
    <source>
        <dbReference type="Proteomes" id="UP000030437"/>
    </source>
</evidence>
<dbReference type="InterPro" id="IPR024439">
    <property type="entry name" value="RNHCP"/>
</dbReference>
<protein>
    <recommendedName>
        <fullName evidence="1">RNHCP domain-containing protein</fullName>
    </recommendedName>
</protein>
<feature type="domain" description="RNHCP" evidence="1">
    <location>
        <begin position="8"/>
        <end position="91"/>
    </location>
</feature>
<dbReference type="STRING" id="1220589.CD32_11380"/>
<dbReference type="eggNOG" id="COG1162">
    <property type="taxonomic scope" value="Bacteria"/>
</dbReference>
<organism evidence="2 3">
    <name type="scientific">Lysinibacillus odysseyi 34hs-1 = NBRC 100172</name>
    <dbReference type="NCBI Taxonomy" id="1220589"/>
    <lineage>
        <taxon>Bacteria</taxon>
        <taxon>Bacillati</taxon>
        <taxon>Bacillota</taxon>
        <taxon>Bacilli</taxon>
        <taxon>Bacillales</taxon>
        <taxon>Bacillaceae</taxon>
        <taxon>Lysinibacillus</taxon>
    </lineage>
</organism>
<name>A0A0A3IJV7_9BACI</name>
<dbReference type="Pfam" id="PF12647">
    <property type="entry name" value="RNHCP"/>
    <property type="match status" value="1"/>
</dbReference>
<gene>
    <name evidence="2" type="ORF">CD32_11380</name>
</gene>
<evidence type="ECO:0000313" key="2">
    <source>
        <dbReference type="EMBL" id="KGR85041.1"/>
    </source>
</evidence>
<sequence length="102" mass="11501">MSRTTENTAFQCENCGAAVTPLNNGSFRNHCPECLYSKHLDISPGDRANSCHGLMKPVAIDYSSKKGYQLIHECTICHQISRNKVAVDCMQEDQFIRFMQTN</sequence>
<accession>A0A0A3IJV7</accession>
<proteinExistence type="predicted"/>
<dbReference type="AlphaFoldDB" id="A0A0A3IJV7"/>
<evidence type="ECO:0000259" key="1">
    <source>
        <dbReference type="Pfam" id="PF12647"/>
    </source>
</evidence>
<reference evidence="2 3" key="1">
    <citation type="submission" date="2014-02" db="EMBL/GenBank/DDBJ databases">
        <title>Draft genome sequence of Lysinibacillus odysseyi NBRC 100172.</title>
        <authorList>
            <person name="Zhang F."/>
            <person name="Wang G."/>
            <person name="Zhang L."/>
        </authorList>
    </citation>
    <scope>NUCLEOTIDE SEQUENCE [LARGE SCALE GENOMIC DNA]</scope>
    <source>
        <strain evidence="2 3">NBRC 100172</strain>
    </source>
</reference>
<dbReference type="OrthoDB" id="9809485at2"/>